<comment type="cofactor">
    <cofactor evidence="1">
        <name>Mg(2+)</name>
        <dbReference type="ChEBI" id="CHEBI:18420"/>
    </cofactor>
</comment>
<evidence type="ECO:0000256" key="1">
    <source>
        <dbReference type="ARBA" id="ARBA00001946"/>
    </source>
</evidence>
<evidence type="ECO:0000313" key="7">
    <source>
        <dbReference type="Proteomes" id="UP000553209"/>
    </source>
</evidence>
<evidence type="ECO:0000256" key="2">
    <source>
        <dbReference type="ARBA" id="ARBA00005582"/>
    </source>
</evidence>
<dbReference type="SUPFAM" id="SSF55811">
    <property type="entry name" value="Nudix"/>
    <property type="match status" value="1"/>
</dbReference>
<keyword evidence="3 4" id="KW-0378">Hydrolase</keyword>
<evidence type="ECO:0000259" key="5">
    <source>
        <dbReference type="PROSITE" id="PS51462"/>
    </source>
</evidence>
<evidence type="ECO:0000313" key="6">
    <source>
        <dbReference type="EMBL" id="NKZ01432.1"/>
    </source>
</evidence>
<dbReference type="GO" id="GO:0016787">
    <property type="term" value="F:hydrolase activity"/>
    <property type="evidence" value="ECO:0007669"/>
    <property type="project" value="UniProtKB-KW"/>
</dbReference>
<dbReference type="InterPro" id="IPR000086">
    <property type="entry name" value="NUDIX_hydrolase_dom"/>
</dbReference>
<dbReference type="PRINTS" id="PR00502">
    <property type="entry name" value="NUDIXFAMILY"/>
</dbReference>
<accession>A0A7X6MGY8</accession>
<dbReference type="InterPro" id="IPR015797">
    <property type="entry name" value="NUDIX_hydrolase-like_dom_sf"/>
</dbReference>
<dbReference type="Proteomes" id="UP000553209">
    <property type="component" value="Unassembled WGS sequence"/>
</dbReference>
<keyword evidence="7" id="KW-1185">Reference proteome</keyword>
<comment type="similarity">
    <text evidence="2 4">Belongs to the Nudix hydrolase family.</text>
</comment>
<dbReference type="PANTHER" id="PTHR43046">
    <property type="entry name" value="GDP-MANNOSE MANNOSYL HYDROLASE"/>
    <property type="match status" value="1"/>
</dbReference>
<name>A0A7X6MGY8_9ACTN</name>
<dbReference type="EMBL" id="JAAXPG010000037">
    <property type="protein sequence ID" value="NKZ01432.1"/>
    <property type="molecule type" value="Genomic_DNA"/>
</dbReference>
<dbReference type="RefSeq" id="WP_061083062.1">
    <property type="nucleotide sequence ID" value="NZ_JAAXPG010000037.1"/>
</dbReference>
<feature type="domain" description="Nudix hydrolase" evidence="5">
    <location>
        <begin position="8"/>
        <end position="135"/>
    </location>
</feature>
<dbReference type="AlphaFoldDB" id="A0A7X6MGY8"/>
<dbReference type="CDD" id="cd04699">
    <property type="entry name" value="NUDIX_MutT_Nudt1"/>
    <property type="match status" value="1"/>
</dbReference>
<proteinExistence type="inferred from homology"/>
<reference evidence="6 7" key="1">
    <citation type="submission" date="2020-04" db="EMBL/GenBank/DDBJ databases">
        <title>MicrobeNet Type strains.</title>
        <authorList>
            <person name="Nicholson A.C."/>
        </authorList>
    </citation>
    <scope>NUCLEOTIDE SEQUENCE [LARGE SCALE GENOMIC DNA]</scope>
    <source>
        <strain evidence="6 7">ATCC 23612</strain>
    </source>
</reference>
<sequence length="138" mass="15698">MSGTPYVPRAFPVSVKGVVVRDGRVLLLRNERDEWELPGGKIELEETPEECLAREIEEETGWPVTVAQILDSWMYHITQVDKHVFIVTYGCRVDSDAPVVVSSEHKEAGLFTEDEVPHLTMPEGYKRSVLAWFAQLRT</sequence>
<comment type="caution">
    <text evidence="6">The sequence shown here is derived from an EMBL/GenBank/DDBJ whole genome shotgun (WGS) entry which is preliminary data.</text>
</comment>
<dbReference type="InterPro" id="IPR020084">
    <property type="entry name" value="NUDIX_hydrolase_CS"/>
</dbReference>
<evidence type="ECO:0000256" key="3">
    <source>
        <dbReference type="ARBA" id="ARBA00022801"/>
    </source>
</evidence>
<dbReference type="PROSITE" id="PS51462">
    <property type="entry name" value="NUDIX"/>
    <property type="match status" value="1"/>
</dbReference>
<dbReference type="InterPro" id="IPR020476">
    <property type="entry name" value="Nudix_hydrolase"/>
</dbReference>
<dbReference type="Gene3D" id="3.90.79.10">
    <property type="entry name" value="Nucleoside Triphosphate Pyrophosphohydrolase"/>
    <property type="match status" value="1"/>
</dbReference>
<dbReference type="PROSITE" id="PS00893">
    <property type="entry name" value="NUDIX_BOX"/>
    <property type="match status" value="1"/>
</dbReference>
<evidence type="ECO:0000256" key="4">
    <source>
        <dbReference type="RuleBase" id="RU003476"/>
    </source>
</evidence>
<organism evidence="6 7">
    <name type="scientific">Nocardiopsis alborubida</name>
    <dbReference type="NCBI Taxonomy" id="146802"/>
    <lineage>
        <taxon>Bacteria</taxon>
        <taxon>Bacillati</taxon>
        <taxon>Actinomycetota</taxon>
        <taxon>Actinomycetes</taxon>
        <taxon>Streptosporangiales</taxon>
        <taxon>Nocardiopsidaceae</taxon>
        <taxon>Nocardiopsis</taxon>
    </lineage>
</organism>
<gene>
    <name evidence="6" type="ORF">HGB44_27715</name>
</gene>
<dbReference type="Pfam" id="PF00293">
    <property type="entry name" value="NUDIX"/>
    <property type="match status" value="1"/>
</dbReference>
<protein>
    <submittedName>
        <fullName evidence="6">NUDIX domain-containing protein</fullName>
    </submittedName>
</protein>
<dbReference type="PANTHER" id="PTHR43046:SF16">
    <property type="entry name" value="ADP-RIBOSE PYROPHOSPHATASE YJHB-RELATED"/>
    <property type="match status" value="1"/>
</dbReference>